<dbReference type="InterPro" id="IPR058031">
    <property type="entry name" value="AAA_lid_NorR"/>
</dbReference>
<dbReference type="SUPFAM" id="SSF52172">
    <property type="entry name" value="CheY-like"/>
    <property type="match status" value="1"/>
</dbReference>
<dbReference type="InterPro" id="IPR001789">
    <property type="entry name" value="Sig_transdc_resp-reg_receiver"/>
</dbReference>
<dbReference type="PROSITE" id="PS00676">
    <property type="entry name" value="SIGMA54_INTERACT_2"/>
    <property type="match status" value="1"/>
</dbReference>
<dbReference type="Pfam" id="PF00158">
    <property type="entry name" value="Sigma54_activat"/>
    <property type="match status" value="1"/>
</dbReference>
<evidence type="ECO:0000256" key="2">
    <source>
        <dbReference type="ARBA" id="ARBA00022741"/>
    </source>
</evidence>
<evidence type="ECO:0000259" key="7">
    <source>
        <dbReference type="PROSITE" id="PS50045"/>
    </source>
</evidence>
<dbReference type="Gene3D" id="3.40.50.300">
    <property type="entry name" value="P-loop containing nucleotide triphosphate hydrolases"/>
    <property type="match status" value="1"/>
</dbReference>
<dbReference type="InterPro" id="IPR027417">
    <property type="entry name" value="P-loop_NTPase"/>
</dbReference>
<dbReference type="GO" id="GO:0003677">
    <property type="term" value="F:DNA binding"/>
    <property type="evidence" value="ECO:0007669"/>
    <property type="project" value="UniProtKB-KW"/>
</dbReference>
<evidence type="ECO:0000256" key="5">
    <source>
        <dbReference type="ARBA" id="ARBA00023125"/>
    </source>
</evidence>
<dbReference type="FunFam" id="3.40.50.300:FF:000006">
    <property type="entry name" value="DNA-binding transcriptional regulator NtrC"/>
    <property type="match status" value="1"/>
</dbReference>
<dbReference type="PANTHER" id="PTHR32071">
    <property type="entry name" value="TRANSCRIPTIONAL REGULATORY PROTEIN"/>
    <property type="match status" value="1"/>
</dbReference>
<dbReference type="SMART" id="SM00448">
    <property type="entry name" value="REC"/>
    <property type="match status" value="1"/>
</dbReference>
<dbReference type="FunFam" id="3.40.50.2300:FF:000018">
    <property type="entry name" value="DNA-binding transcriptional regulator NtrC"/>
    <property type="match status" value="1"/>
</dbReference>
<dbReference type="Pfam" id="PF00072">
    <property type="entry name" value="Response_reg"/>
    <property type="match status" value="1"/>
</dbReference>
<protein>
    <submittedName>
        <fullName evidence="9">Two-component transcriptional response regulator, LuxR family</fullName>
    </submittedName>
</protein>
<dbReference type="InterPro" id="IPR009057">
    <property type="entry name" value="Homeodomain-like_sf"/>
</dbReference>
<dbReference type="CDD" id="cd00009">
    <property type="entry name" value="AAA"/>
    <property type="match status" value="1"/>
</dbReference>
<dbReference type="InterPro" id="IPR011006">
    <property type="entry name" value="CheY-like_superfamily"/>
</dbReference>
<keyword evidence="3" id="KW-0067">ATP-binding</keyword>
<dbReference type="EMBL" id="UOEQ01000057">
    <property type="protein sequence ID" value="VAW14921.1"/>
    <property type="molecule type" value="Genomic_DNA"/>
</dbReference>
<dbReference type="Gene3D" id="3.40.50.2300">
    <property type="match status" value="1"/>
</dbReference>
<dbReference type="PROSITE" id="PS50110">
    <property type="entry name" value="RESPONSE_REGULATORY"/>
    <property type="match status" value="1"/>
</dbReference>
<keyword evidence="5" id="KW-0238">DNA-binding</keyword>
<proteinExistence type="predicted"/>
<feature type="domain" description="Sigma-54 factor interaction" evidence="7">
    <location>
        <begin position="153"/>
        <end position="382"/>
    </location>
</feature>
<dbReference type="SMART" id="SM00382">
    <property type="entry name" value="AAA"/>
    <property type="match status" value="1"/>
</dbReference>
<dbReference type="AlphaFoldDB" id="A0A3B0T8A3"/>
<evidence type="ECO:0000313" key="9">
    <source>
        <dbReference type="EMBL" id="VAW14921.1"/>
    </source>
</evidence>
<sequence length="466" mass="51647">MNMLTEMNTQTAEILLVDDDDDLRHALSQGLEIDGFNVKAFASAHEILPLISPSFNGIIVSDMRMNGIDGNDLLQRVLEIDAALPLILITGHGDVAMAVSSMRSGAYDFIEKPFATAHLSAVISRALEKRRLVLENRQLRENFDTENSLESRLVGYHPLIVDMRAKVMMLGATEIDVLLTGETGTGKDVVARSLHDFGPRKSGPFVAINCGALPAEIIESELFGHEAGAFTGAQKLRIGKMEHANGGTLFLDEIESMPLQLQVKLLRVVENRCIERLGSNTSIPLDIRLVAASKTDLGKNNPDLNFRQDLYFRLNVASIALPSLRERGSDILLLFHHLTRLASTRLRCEVPKITRSVEVRLTQYKWPGNIRELRNAADRFVLGLDLGIDEAEGQNSYPAGSHDIAGTETSLPEQMASYERGVIANEIARNNGALKPTYENLRISRKSLYEKMKRFGLDQQNFRSGT</sequence>
<name>A0A3B0T8A3_9ZZZZ</name>
<dbReference type="Pfam" id="PF25601">
    <property type="entry name" value="AAA_lid_14"/>
    <property type="match status" value="1"/>
</dbReference>
<feature type="domain" description="Response regulatory" evidence="8">
    <location>
        <begin position="13"/>
        <end position="127"/>
    </location>
</feature>
<evidence type="ECO:0000256" key="4">
    <source>
        <dbReference type="ARBA" id="ARBA00023015"/>
    </source>
</evidence>
<dbReference type="PROSITE" id="PS50045">
    <property type="entry name" value="SIGMA54_INTERACT_4"/>
    <property type="match status" value="1"/>
</dbReference>
<dbReference type="SUPFAM" id="SSF46689">
    <property type="entry name" value="Homeodomain-like"/>
    <property type="match status" value="1"/>
</dbReference>
<dbReference type="InterPro" id="IPR025944">
    <property type="entry name" value="Sigma_54_int_dom_CS"/>
</dbReference>
<dbReference type="GO" id="GO:0006355">
    <property type="term" value="P:regulation of DNA-templated transcription"/>
    <property type="evidence" value="ECO:0007669"/>
    <property type="project" value="InterPro"/>
</dbReference>
<dbReference type="CDD" id="cd17549">
    <property type="entry name" value="REC_DctD-like"/>
    <property type="match status" value="1"/>
</dbReference>
<gene>
    <name evidence="9" type="ORF">MNBD_ALPHA11-2431</name>
</gene>
<keyword evidence="2" id="KW-0547">Nucleotide-binding</keyword>
<dbReference type="InterPro" id="IPR025943">
    <property type="entry name" value="Sigma_54_int_dom_ATP-bd_2"/>
</dbReference>
<dbReference type="Gene3D" id="1.10.8.60">
    <property type="match status" value="1"/>
</dbReference>
<dbReference type="PROSITE" id="PS00675">
    <property type="entry name" value="SIGMA54_INTERACT_1"/>
    <property type="match status" value="1"/>
</dbReference>
<organism evidence="9">
    <name type="scientific">hydrothermal vent metagenome</name>
    <dbReference type="NCBI Taxonomy" id="652676"/>
    <lineage>
        <taxon>unclassified sequences</taxon>
        <taxon>metagenomes</taxon>
        <taxon>ecological metagenomes</taxon>
    </lineage>
</organism>
<dbReference type="InterPro" id="IPR003593">
    <property type="entry name" value="AAA+_ATPase"/>
</dbReference>
<dbReference type="SUPFAM" id="SSF52540">
    <property type="entry name" value="P-loop containing nucleoside triphosphate hydrolases"/>
    <property type="match status" value="1"/>
</dbReference>
<dbReference type="PROSITE" id="PS00688">
    <property type="entry name" value="SIGMA54_INTERACT_3"/>
    <property type="match status" value="1"/>
</dbReference>
<dbReference type="InterPro" id="IPR002078">
    <property type="entry name" value="Sigma_54_int"/>
</dbReference>
<dbReference type="InterPro" id="IPR025662">
    <property type="entry name" value="Sigma_54_int_dom_ATP-bd_1"/>
</dbReference>
<dbReference type="GO" id="GO:0005524">
    <property type="term" value="F:ATP binding"/>
    <property type="evidence" value="ECO:0007669"/>
    <property type="project" value="UniProtKB-KW"/>
</dbReference>
<accession>A0A3B0T8A3</accession>
<reference evidence="9" key="1">
    <citation type="submission" date="2018-06" db="EMBL/GenBank/DDBJ databases">
        <authorList>
            <person name="Zhirakovskaya E."/>
        </authorList>
    </citation>
    <scope>NUCLEOTIDE SEQUENCE</scope>
</reference>
<keyword evidence="6" id="KW-0804">Transcription</keyword>
<evidence type="ECO:0000256" key="6">
    <source>
        <dbReference type="ARBA" id="ARBA00023163"/>
    </source>
</evidence>
<evidence type="ECO:0000259" key="8">
    <source>
        <dbReference type="PROSITE" id="PS50110"/>
    </source>
</evidence>
<dbReference type="Gene3D" id="1.10.10.60">
    <property type="entry name" value="Homeodomain-like"/>
    <property type="match status" value="1"/>
</dbReference>
<keyword evidence="1" id="KW-0597">Phosphoprotein</keyword>
<dbReference type="GO" id="GO:0000160">
    <property type="term" value="P:phosphorelay signal transduction system"/>
    <property type="evidence" value="ECO:0007669"/>
    <property type="project" value="InterPro"/>
</dbReference>
<evidence type="ECO:0000256" key="1">
    <source>
        <dbReference type="ARBA" id="ARBA00022553"/>
    </source>
</evidence>
<dbReference type="PANTHER" id="PTHR32071:SF57">
    <property type="entry name" value="C4-DICARBOXYLATE TRANSPORT TRANSCRIPTIONAL REGULATORY PROTEIN DCTD"/>
    <property type="match status" value="1"/>
</dbReference>
<evidence type="ECO:0000256" key="3">
    <source>
        <dbReference type="ARBA" id="ARBA00022840"/>
    </source>
</evidence>
<keyword evidence="4" id="KW-0805">Transcription regulation</keyword>